<dbReference type="InterPro" id="IPR051620">
    <property type="entry name" value="ORF904-like_C"/>
</dbReference>
<protein>
    <recommendedName>
        <fullName evidence="4">SF3 helicase domain-containing protein</fullName>
    </recommendedName>
</protein>
<reference evidence="5 6" key="1">
    <citation type="submission" date="2016-08" db="EMBL/GenBank/DDBJ databases">
        <title>A Parts List for Fungal Cellulosomes Revealed by Comparative Genomics.</title>
        <authorList>
            <consortium name="DOE Joint Genome Institute"/>
            <person name="Haitjema C.H."/>
            <person name="Gilmore S.P."/>
            <person name="Henske J.K."/>
            <person name="Solomon K.V."/>
            <person name="De Groot R."/>
            <person name="Kuo A."/>
            <person name="Mondo S.J."/>
            <person name="Salamov A.A."/>
            <person name="Labutti K."/>
            <person name="Zhao Z."/>
            <person name="Chiniquy J."/>
            <person name="Barry K."/>
            <person name="Brewer H.M."/>
            <person name="Purvine S.O."/>
            <person name="Wright A.T."/>
            <person name="Boxma B."/>
            <person name="Van Alen T."/>
            <person name="Hackstein J.H."/>
            <person name="Baker S.E."/>
            <person name="Grigoriev I.V."/>
            <person name="O'Malley M.A."/>
        </authorList>
    </citation>
    <scope>NUCLEOTIDE SEQUENCE [LARGE SCALE GENOMIC DNA]</scope>
    <source>
        <strain evidence="5 6">G1</strain>
    </source>
</reference>
<keyword evidence="3" id="KW-0067">ATP-binding</keyword>
<organism evidence="5 6">
    <name type="scientific">Neocallimastix californiae</name>
    <dbReference type="NCBI Taxonomy" id="1754190"/>
    <lineage>
        <taxon>Eukaryota</taxon>
        <taxon>Fungi</taxon>
        <taxon>Fungi incertae sedis</taxon>
        <taxon>Chytridiomycota</taxon>
        <taxon>Chytridiomycota incertae sedis</taxon>
        <taxon>Neocallimastigomycetes</taxon>
        <taxon>Neocallimastigales</taxon>
        <taxon>Neocallimastigaceae</taxon>
        <taxon>Neocallimastix</taxon>
    </lineage>
</organism>
<gene>
    <name evidence="5" type="ORF">LY90DRAFT_505637</name>
</gene>
<evidence type="ECO:0000256" key="2">
    <source>
        <dbReference type="ARBA" id="ARBA00022801"/>
    </source>
</evidence>
<dbReference type="PROSITE" id="PS51206">
    <property type="entry name" value="SF3_HELICASE_1"/>
    <property type="match status" value="1"/>
</dbReference>
<feature type="domain" description="SF3 helicase" evidence="4">
    <location>
        <begin position="27"/>
        <end position="183"/>
    </location>
</feature>
<dbReference type="PANTHER" id="PTHR35372:SF2">
    <property type="entry name" value="SF3 HELICASE DOMAIN-CONTAINING PROTEIN"/>
    <property type="match status" value="1"/>
</dbReference>
<dbReference type="SUPFAM" id="SSF52540">
    <property type="entry name" value="P-loop containing nucleoside triphosphate hydrolases"/>
    <property type="match status" value="1"/>
</dbReference>
<proteinExistence type="predicted"/>
<accession>A0A1Y2DPE7</accession>
<keyword evidence="1" id="KW-0547">Nucleotide-binding</keyword>
<keyword evidence="6" id="KW-1185">Reference proteome</keyword>
<dbReference type="Gene3D" id="3.40.50.300">
    <property type="entry name" value="P-loop containing nucleotide triphosphate hydrolases"/>
    <property type="match status" value="1"/>
</dbReference>
<comment type="caution">
    <text evidence="5">The sequence shown here is derived from an EMBL/GenBank/DDBJ whole genome shotgun (WGS) entry which is preliminary data.</text>
</comment>
<dbReference type="STRING" id="1754190.A0A1Y2DPE7"/>
<dbReference type="GO" id="GO:0016787">
    <property type="term" value="F:hydrolase activity"/>
    <property type="evidence" value="ECO:0007669"/>
    <property type="project" value="UniProtKB-KW"/>
</dbReference>
<evidence type="ECO:0000313" key="5">
    <source>
        <dbReference type="EMBL" id="ORY61087.1"/>
    </source>
</evidence>
<evidence type="ECO:0000259" key="4">
    <source>
        <dbReference type="PROSITE" id="PS51206"/>
    </source>
</evidence>
<evidence type="ECO:0000313" key="6">
    <source>
        <dbReference type="Proteomes" id="UP000193920"/>
    </source>
</evidence>
<dbReference type="Proteomes" id="UP000193920">
    <property type="component" value="Unassembled WGS sequence"/>
</dbReference>
<keyword evidence="2" id="KW-0378">Hydrolase</keyword>
<dbReference type="AlphaFoldDB" id="A0A1Y2DPE7"/>
<evidence type="ECO:0000256" key="1">
    <source>
        <dbReference type="ARBA" id="ARBA00022741"/>
    </source>
</evidence>
<dbReference type="InterPro" id="IPR014015">
    <property type="entry name" value="Helicase_SF3_DNA-vir"/>
</dbReference>
<evidence type="ECO:0000256" key="3">
    <source>
        <dbReference type="ARBA" id="ARBA00022840"/>
    </source>
</evidence>
<dbReference type="OrthoDB" id="2134729at2759"/>
<dbReference type="EMBL" id="MCOG01000060">
    <property type="protein sequence ID" value="ORY61087.1"/>
    <property type="molecule type" value="Genomic_DNA"/>
</dbReference>
<sequence length="217" mass="24885">MIIMFLKQSEIDIVNNFVSRLLPKQNIKKEFLLRILGSLLFPGNVDRIMLFFFIGMSRNGKSTIVNLLNFALDEQASKPNESLFLGKSIDSSKADPNLIPIVSTRVAICEEPDNRNVSITGNVGFITGRDLYKSLTKVYANLVPIICSNNKLTIINLDKALVDRIRVVPFNERFIPKYMLNKNSKNEQIEEIIWQDNNSEKYANDFYVYTYGCFKKI</sequence>
<dbReference type="InterPro" id="IPR027417">
    <property type="entry name" value="P-loop_NTPase"/>
</dbReference>
<dbReference type="GO" id="GO:0005524">
    <property type="term" value="F:ATP binding"/>
    <property type="evidence" value="ECO:0007669"/>
    <property type="project" value="UniProtKB-KW"/>
</dbReference>
<dbReference type="PANTHER" id="PTHR35372">
    <property type="entry name" value="ATP BINDING PROTEIN-RELATED"/>
    <property type="match status" value="1"/>
</dbReference>
<name>A0A1Y2DPE7_9FUNG</name>